<gene>
    <name evidence="7" type="ORF">SAMN05216388_101263</name>
</gene>
<reference evidence="8" key="1">
    <citation type="submission" date="2016-10" db="EMBL/GenBank/DDBJ databases">
        <authorList>
            <person name="Varghese N."/>
            <person name="Submissions S."/>
        </authorList>
    </citation>
    <scope>NUCLEOTIDE SEQUENCE [LARGE SCALE GENOMIC DNA]</scope>
    <source>
        <strain evidence="8">IBRC-M 10043</strain>
    </source>
</reference>
<organism evidence="7 8">
    <name type="scientific">Halorientalis persicus</name>
    <dbReference type="NCBI Taxonomy" id="1367881"/>
    <lineage>
        <taxon>Archaea</taxon>
        <taxon>Methanobacteriati</taxon>
        <taxon>Methanobacteriota</taxon>
        <taxon>Stenosarchaea group</taxon>
        <taxon>Halobacteria</taxon>
        <taxon>Halobacteriales</taxon>
        <taxon>Haloarculaceae</taxon>
        <taxon>Halorientalis</taxon>
    </lineage>
</organism>
<evidence type="ECO:0000313" key="7">
    <source>
        <dbReference type="EMBL" id="SEO41755.1"/>
    </source>
</evidence>
<dbReference type="GO" id="GO:0005886">
    <property type="term" value="C:plasma membrane"/>
    <property type="evidence" value="ECO:0007669"/>
    <property type="project" value="UniProtKB-SubCell"/>
</dbReference>
<proteinExistence type="predicted"/>
<dbReference type="EMBL" id="FOCX01000012">
    <property type="protein sequence ID" value="SEO41755.1"/>
    <property type="molecule type" value="Genomic_DNA"/>
</dbReference>
<feature type="transmembrane region" description="Helical" evidence="6">
    <location>
        <begin position="99"/>
        <end position="117"/>
    </location>
</feature>
<evidence type="ECO:0000256" key="5">
    <source>
        <dbReference type="ARBA" id="ARBA00023136"/>
    </source>
</evidence>
<evidence type="ECO:0000256" key="2">
    <source>
        <dbReference type="ARBA" id="ARBA00022475"/>
    </source>
</evidence>
<evidence type="ECO:0000256" key="6">
    <source>
        <dbReference type="SAM" id="Phobius"/>
    </source>
</evidence>
<dbReference type="Proteomes" id="UP000198775">
    <property type="component" value="Unassembled WGS sequence"/>
</dbReference>
<keyword evidence="8" id="KW-1185">Reference proteome</keyword>
<keyword evidence="2" id="KW-1003">Cell membrane</keyword>
<dbReference type="CDD" id="cd06581">
    <property type="entry name" value="TM_PBP1_LivM_like"/>
    <property type="match status" value="1"/>
</dbReference>
<evidence type="ECO:0000256" key="1">
    <source>
        <dbReference type="ARBA" id="ARBA00004651"/>
    </source>
</evidence>
<feature type="transmembrane region" description="Helical" evidence="6">
    <location>
        <begin position="74"/>
        <end position="92"/>
    </location>
</feature>
<feature type="transmembrane region" description="Helical" evidence="6">
    <location>
        <begin position="229"/>
        <end position="247"/>
    </location>
</feature>
<evidence type="ECO:0000256" key="3">
    <source>
        <dbReference type="ARBA" id="ARBA00022692"/>
    </source>
</evidence>
<dbReference type="InterPro" id="IPR043428">
    <property type="entry name" value="LivM-like"/>
</dbReference>
<dbReference type="PANTHER" id="PTHR30482:SF10">
    <property type="entry name" value="HIGH-AFFINITY BRANCHED-CHAIN AMINO ACID TRANSPORT PROTEIN BRAE"/>
    <property type="match status" value="1"/>
</dbReference>
<dbReference type="Pfam" id="PF02653">
    <property type="entry name" value="BPD_transp_2"/>
    <property type="match status" value="1"/>
</dbReference>
<name>A0A1H8PIL8_9EURY</name>
<feature type="transmembrane region" description="Helical" evidence="6">
    <location>
        <begin position="22"/>
        <end position="41"/>
    </location>
</feature>
<sequence length="350" mass="37794">MGTENDLTVRDRFQALLGRDDAHLWLFGIGAVVLAVLPFALSTFWTRIALGALMWIGLAQSWNMIGGYAGYLDFGHGAYFGVGAFVTGIVMVELELPFVAGLLIAGVFCAVLAYVVGVPTLRLSGAYFAIATWAFAEAIKELALILEITGGTYGMTFPTGPGTSGIPLVGWPDEMFFYYLMMVLTLGTIALAYFLFEHSEFGFRVKAIRDHEDAAQSLGIDATKIKRRVYVISCVIAALFGGANAYYITFIHPNDVLAPIITDQMIIMALLGGLGTIGGPIIGGVLIFLLNRLSSLFLGNTTIYLPLIGLLIMVTVLFAPSGVIGILRGEVGREDVKQNLRELAEKFDIL</sequence>
<accession>A0A1H8PIL8</accession>
<protein>
    <submittedName>
        <fullName evidence="7">Amino acid/amide ABC transporter membrane protein 2, HAAT family</fullName>
    </submittedName>
</protein>
<dbReference type="PANTHER" id="PTHR30482">
    <property type="entry name" value="HIGH-AFFINITY BRANCHED-CHAIN AMINO ACID TRANSPORT SYSTEM PERMEASE"/>
    <property type="match status" value="1"/>
</dbReference>
<feature type="transmembrane region" description="Helical" evidence="6">
    <location>
        <begin position="176"/>
        <end position="196"/>
    </location>
</feature>
<dbReference type="AlphaFoldDB" id="A0A1H8PIL8"/>
<comment type="subcellular location">
    <subcellularLocation>
        <location evidence="1">Cell membrane</location>
        <topology evidence="1">Multi-pass membrane protein</topology>
    </subcellularLocation>
</comment>
<keyword evidence="3 6" id="KW-0812">Transmembrane</keyword>
<evidence type="ECO:0000256" key="4">
    <source>
        <dbReference type="ARBA" id="ARBA00022989"/>
    </source>
</evidence>
<dbReference type="GO" id="GO:0015658">
    <property type="term" value="F:branched-chain amino acid transmembrane transporter activity"/>
    <property type="evidence" value="ECO:0007669"/>
    <property type="project" value="InterPro"/>
</dbReference>
<dbReference type="RefSeq" id="WP_244515008.1">
    <property type="nucleotide sequence ID" value="NZ_FOCX01000012.1"/>
</dbReference>
<evidence type="ECO:0000313" key="8">
    <source>
        <dbReference type="Proteomes" id="UP000198775"/>
    </source>
</evidence>
<feature type="transmembrane region" description="Helical" evidence="6">
    <location>
        <begin position="303"/>
        <end position="327"/>
    </location>
</feature>
<dbReference type="InterPro" id="IPR001851">
    <property type="entry name" value="ABC_transp_permease"/>
</dbReference>
<keyword evidence="4 6" id="KW-1133">Transmembrane helix</keyword>
<keyword evidence="5 6" id="KW-0472">Membrane</keyword>
<feature type="transmembrane region" description="Helical" evidence="6">
    <location>
        <begin position="267"/>
        <end position="291"/>
    </location>
</feature>